<dbReference type="GO" id="GO:0030288">
    <property type="term" value="C:outer membrane-bounded periplasmic space"/>
    <property type="evidence" value="ECO:0007669"/>
    <property type="project" value="TreeGrafter"/>
</dbReference>
<dbReference type="OrthoDB" id="9806267at2"/>
<accession>K1KKG1</accession>
<protein>
    <recommendedName>
        <fullName evidence="2">N-acetylmuramoyl-L-alanine amidase</fullName>
        <ecNumber evidence="2">3.5.1.28</ecNumber>
    </recommendedName>
</protein>
<evidence type="ECO:0000256" key="2">
    <source>
        <dbReference type="ARBA" id="ARBA00011901"/>
    </source>
</evidence>
<dbReference type="PANTHER" id="PTHR30404:SF0">
    <property type="entry name" value="N-ACETYLMURAMOYL-L-ALANINE AMIDASE AMIC"/>
    <property type="match status" value="1"/>
</dbReference>
<dbReference type="GO" id="GO:0009253">
    <property type="term" value="P:peptidoglycan catabolic process"/>
    <property type="evidence" value="ECO:0007669"/>
    <property type="project" value="InterPro"/>
</dbReference>
<evidence type="ECO:0000259" key="4">
    <source>
        <dbReference type="SMART" id="SM00646"/>
    </source>
</evidence>
<dbReference type="EMBL" id="ADMG01000007">
    <property type="protein sequence ID" value="EKB32174.1"/>
    <property type="molecule type" value="Genomic_DNA"/>
</dbReference>
<dbReference type="PATRIC" id="fig|742823.3.peg.186"/>
<reference evidence="5 6" key="1">
    <citation type="submission" date="2012-05" db="EMBL/GenBank/DDBJ databases">
        <title>The Genome Sequence of Sutterella wadsworthensis 2_1_59BFAA.</title>
        <authorList>
            <consortium name="The Broad Institute Genome Sequencing Platform"/>
            <person name="Earl A."/>
            <person name="Ward D."/>
            <person name="Feldgarden M."/>
            <person name="Gevers D."/>
            <person name="Daigneault M."/>
            <person name="Strauss J."/>
            <person name="Allen-Vercoe E."/>
            <person name="Walker B."/>
            <person name="Young S.K."/>
            <person name="Zeng Q."/>
            <person name="Gargeya S."/>
            <person name="Fitzgerald M."/>
            <person name="Haas B."/>
            <person name="Abouelleil A."/>
            <person name="Alvarado L."/>
            <person name="Arachchi H.M."/>
            <person name="Berlin A.M."/>
            <person name="Chapman S.B."/>
            <person name="Goldberg J."/>
            <person name="Griggs A."/>
            <person name="Gujja S."/>
            <person name="Hansen M."/>
            <person name="Howarth C."/>
            <person name="Imamovic A."/>
            <person name="Larimer J."/>
            <person name="McCowen C."/>
            <person name="Montmayeur A."/>
            <person name="Murphy C."/>
            <person name="Neiman D."/>
            <person name="Pearson M."/>
            <person name="Priest M."/>
            <person name="Roberts A."/>
            <person name="Saif S."/>
            <person name="Shea T."/>
            <person name="Sisk P."/>
            <person name="Sykes S."/>
            <person name="Wortman J."/>
            <person name="Nusbaum C."/>
            <person name="Birren B."/>
        </authorList>
    </citation>
    <scope>NUCLEOTIDE SEQUENCE [LARGE SCALE GENOMIC DNA]</scope>
    <source>
        <strain evidence="5 6">2_1_59BFAA</strain>
    </source>
</reference>
<proteinExistence type="predicted"/>
<sequence length="181" mass="19647">MSKKLTIVLDPGHGGTDPGAVNGRYKEAEAALGIANKIADKLKAKGHRVVLTRTKDQALLLQQRCDISNAAKSDAFISIHCNSAENKDASGIETFKYPGVGGVTKRLAENIQNGLASSFPEEKDRGVKEAKYYVLKHTNAPAALVEVGFISHDETAEKLFRFSYQDKLARVIAEGIEKTFS</sequence>
<dbReference type="RefSeq" id="WP_005433238.1">
    <property type="nucleotide sequence ID" value="NZ_JH815513.1"/>
</dbReference>
<comment type="caution">
    <text evidence="5">The sequence shown here is derived from an EMBL/GenBank/DDBJ whole genome shotgun (WGS) entry which is preliminary data.</text>
</comment>
<gene>
    <name evidence="5" type="ORF">HMPREF9465_00189</name>
</gene>
<evidence type="ECO:0000313" key="5">
    <source>
        <dbReference type="EMBL" id="EKB32174.1"/>
    </source>
</evidence>
<comment type="catalytic activity">
    <reaction evidence="1">
        <text>Hydrolyzes the link between N-acetylmuramoyl residues and L-amino acid residues in certain cell-wall glycopeptides.</text>
        <dbReference type="EC" id="3.5.1.28"/>
    </reaction>
</comment>
<feature type="domain" description="MurNAc-LAA" evidence="4">
    <location>
        <begin position="65"/>
        <end position="177"/>
    </location>
</feature>
<dbReference type="SMART" id="SM00646">
    <property type="entry name" value="Ami_3"/>
    <property type="match status" value="1"/>
</dbReference>
<dbReference type="PANTHER" id="PTHR30404">
    <property type="entry name" value="N-ACETYLMURAMOYL-L-ALANINE AMIDASE"/>
    <property type="match status" value="1"/>
</dbReference>
<evidence type="ECO:0000256" key="1">
    <source>
        <dbReference type="ARBA" id="ARBA00001561"/>
    </source>
</evidence>
<evidence type="ECO:0000256" key="3">
    <source>
        <dbReference type="ARBA" id="ARBA00022801"/>
    </source>
</evidence>
<keyword evidence="3" id="KW-0378">Hydrolase</keyword>
<dbReference type="GO" id="GO:0008745">
    <property type="term" value="F:N-acetylmuramoyl-L-alanine amidase activity"/>
    <property type="evidence" value="ECO:0007669"/>
    <property type="project" value="UniProtKB-EC"/>
</dbReference>
<dbReference type="EC" id="3.5.1.28" evidence="2"/>
<dbReference type="InterPro" id="IPR050695">
    <property type="entry name" value="N-acetylmuramoyl_amidase_3"/>
</dbReference>
<dbReference type="AlphaFoldDB" id="K1KKG1"/>
<dbReference type="Proteomes" id="UP000005835">
    <property type="component" value="Unassembled WGS sequence"/>
</dbReference>
<dbReference type="Gene3D" id="3.40.630.40">
    <property type="entry name" value="Zn-dependent exopeptidases"/>
    <property type="match status" value="1"/>
</dbReference>
<dbReference type="InterPro" id="IPR002508">
    <property type="entry name" value="MurNAc-LAA_cat"/>
</dbReference>
<dbReference type="HOGENOM" id="CLU_014322_9_5_4"/>
<dbReference type="Pfam" id="PF01520">
    <property type="entry name" value="Amidase_3"/>
    <property type="match status" value="1"/>
</dbReference>
<organism evidence="5 6">
    <name type="scientific">Sutterella wadsworthensis 2_1_59BFAA</name>
    <dbReference type="NCBI Taxonomy" id="742823"/>
    <lineage>
        <taxon>Bacteria</taxon>
        <taxon>Pseudomonadati</taxon>
        <taxon>Pseudomonadota</taxon>
        <taxon>Betaproteobacteria</taxon>
        <taxon>Burkholderiales</taxon>
        <taxon>Sutterellaceae</taxon>
        <taxon>Sutterella</taxon>
    </lineage>
</organism>
<dbReference type="CDD" id="cd02696">
    <property type="entry name" value="MurNAc-LAA"/>
    <property type="match status" value="1"/>
</dbReference>
<name>K1KKG1_9BURK</name>
<dbReference type="SUPFAM" id="SSF53187">
    <property type="entry name" value="Zn-dependent exopeptidases"/>
    <property type="match status" value="1"/>
</dbReference>
<keyword evidence="6" id="KW-1185">Reference proteome</keyword>
<evidence type="ECO:0000313" key="6">
    <source>
        <dbReference type="Proteomes" id="UP000005835"/>
    </source>
</evidence>
<dbReference type="STRING" id="742823.HMPREF9465_00189"/>
<dbReference type="eggNOG" id="COG0860">
    <property type="taxonomic scope" value="Bacteria"/>
</dbReference>